<dbReference type="GO" id="GO:0005739">
    <property type="term" value="C:mitochondrion"/>
    <property type="evidence" value="ECO:0007669"/>
    <property type="project" value="TreeGrafter"/>
</dbReference>
<dbReference type="GO" id="GO:0045333">
    <property type="term" value="P:cellular respiration"/>
    <property type="evidence" value="ECO:0007669"/>
    <property type="project" value="InterPro"/>
</dbReference>
<dbReference type="OrthoDB" id="292693at2759"/>
<dbReference type="SUPFAM" id="SSF55961">
    <property type="entry name" value="Bet v1-like"/>
    <property type="match status" value="1"/>
</dbReference>
<evidence type="ECO:0000256" key="1">
    <source>
        <dbReference type="ARBA" id="ARBA00006885"/>
    </source>
</evidence>
<organism evidence="6">
    <name type="scientific">Aphanomyces astaci</name>
    <name type="common">Crayfish plague agent</name>
    <dbReference type="NCBI Taxonomy" id="112090"/>
    <lineage>
        <taxon>Eukaryota</taxon>
        <taxon>Sar</taxon>
        <taxon>Stramenopiles</taxon>
        <taxon>Oomycota</taxon>
        <taxon>Saprolegniomycetes</taxon>
        <taxon>Saprolegniales</taxon>
        <taxon>Verrucalvaceae</taxon>
        <taxon>Aphanomyces</taxon>
    </lineage>
</organism>
<gene>
    <name evidence="6" type="ORF">H257_12351</name>
</gene>
<dbReference type="SUPFAM" id="SSF47473">
    <property type="entry name" value="EF-hand"/>
    <property type="match status" value="1"/>
</dbReference>
<evidence type="ECO:0000259" key="5">
    <source>
        <dbReference type="PROSITE" id="PS50222"/>
    </source>
</evidence>
<reference evidence="6" key="1">
    <citation type="submission" date="2013-12" db="EMBL/GenBank/DDBJ databases">
        <title>The Genome Sequence of Aphanomyces astaci APO3.</title>
        <authorList>
            <consortium name="The Broad Institute Genomics Platform"/>
            <person name="Russ C."/>
            <person name="Tyler B."/>
            <person name="van West P."/>
            <person name="Dieguez-Uribeondo J."/>
            <person name="Young S.K."/>
            <person name="Zeng Q."/>
            <person name="Gargeya S."/>
            <person name="Fitzgerald M."/>
            <person name="Abouelleil A."/>
            <person name="Alvarado L."/>
            <person name="Chapman S.B."/>
            <person name="Gainer-Dewar J."/>
            <person name="Goldberg J."/>
            <person name="Griggs A."/>
            <person name="Gujja S."/>
            <person name="Hansen M."/>
            <person name="Howarth C."/>
            <person name="Imamovic A."/>
            <person name="Ireland A."/>
            <person name="Larimer J."/>
            <person name="McCowan C."/>
            <person name="Murphy C."/>
            <person name="Pearson M."/>
            <person name="Poon T.W."/>
            <person name="Priest M."/>
            <person name="Roberts A."/>
            <person name="Saif S."/>
            <person name="Shea T."/>
            <person name="Sykes S."/>
            <person name="Wortman J."/>
            <person name="Nusbaum C."/>
            <person name="Birren B."/>
        </authorList>
    </citation>
    <scope>NUCLEOTIDE SEQUENCE [LARGE SCALE GENOMIC DNA]</scope>
    <source>
        <strain evidence="6">APO3</strain>
    </source>
</reference>
<dbReference type="InterPro" id="IPR002048">
    <property type="entry name" value="EF_hand_dom"/>
</dbReference>
<dbReference type="InterPro" id="IPR023393">
    <property type="entry name" value="START-like_dom_sf"/>
</dbReference>
<proteinExistence type="inferred from homology"/>
<dbReference type="PANTHER" id="PTHR12901">
    <property type="entry name" value="SPERM PROTEIN HOMOLOG"/>
    <property type="match status" value="1"/>
</dbReference>
<protein>
    <recommendedName>
        <fullName evidence="5">EF-hand domain-containing protein</fullName>
    </recommendedName>
</protein>
<dbReference type="VEuPathDB" id="FungiDB:H257_12351"/>
<dbReference type="CDD" id="cd07813">
    <property type="entry name" value="COQ10p_like"/>
    <property type="match status" value="1"/>
</dbReference>
<dbReference type="InterPro" id="IPR005031">
    <property type="entry name" value="COQ10_START"/>
</dbReference>
<sequence>MATSTRWRAAGVASRMLMARRCFLTVPEFLQPSSLRKEHREKKVVPFPCQAMFDVVANVDEYVTFLPFCVTSRVVSRPSSNSMEADLTVGFQIFTETYRSRVVLESPRRILIKSINSPTFKSIESEWTFRPVSTTSCEVNFRVSFEVGSILHAHAMRLFFDDVARVQLNAFIGQASKLQQQRQLAQKRQQQSPPEPTPAGKPWTVPFLQGKVPAPVLAHLKHVFIAHATAEAGTYKLSLAGFGAACHDLVHTSPWAKASPTVEDLKSISANSQSALAFAVFASYIMPSQHQPHTHEQPPHRQELSFTEFATGVYLTLYGTVDDKAVHMFQAIDILHDGRLSPDELRRAMETRLRVVRDVFPLLLQEQLELAASSSSSQFTSSTNLNEEGMKVGLLAIESLMAQVESDIPLAVHQIFLSMTLEEPNHINLTEWRRMWHDHPELVEMMTIDGMKKILHVAAVVTPANR</sequence>
<name>W4FYP1_APHAT</name>
<dbReference type="GeneID" id="20814347"/>
<dbReference type="AlphaFoldDB" id="W4FYP1"/>
<feature type="domain" description="EF-hand" evidence="5">
    <location>
        <begin position="320"/>
        <end position="355"/>
    </location>
</feature>
<dbReference type="InterPro" id="IPR044996">
    <property type="entry name" value="COQ10-like"/>
</dbReference>
<dbReference type="RefSeq" id="XP_009837818.1">
    <property type="nucleotide sequence ID" value="XM_009839516.1"/>
</dbReference>
<evidence type="ECO:0000256" key="4">
    <source>
        <dbReference type="SAM" id="MobiDB-lite"/>
    </source>
</evidence>
<dbReference type="Gene3D" id="1.10.238.10">
    <property type="entry name" value="EF-hand"/>
    <property type="match status" value="1"/>
</dbReference>
<comment type="similarity">
    <text evidence="1">Belongs to the COQ10 family.</text>
</comment>
<dbReference type="PROSITE" id="PS50222">
    <property type="entry name" value="EF_HAND_2"/>
    <property type="match status" value="1"/>
</dbReference>
<dbReference type="GO" id="GO:0005509">
    <property type="term" value="F:calcium ion binding"/>
    <property type="evidence" value="ECO:0007669"/>
    <property type="project" value="InterPro"/>
</dbReference>
<evidence type="ECO:0000256" key="3">
    <source>
        <dbReference type="ARBA" id="ARBA00024947"/>
    </source>
</evidence>
<comment type="function">
    <text evidence="3">Required for the function of coenzyme Q in the respiratory chain. May serve as a chaperone or may be involved in the transport of Q6 from its site of synthesis to the catalytic sites of the respiratory complexes.</text>
</comment>
<feature type="region of interest" description="Disordered" evidence="4">
    <location>
        <begin position="182"/>
        <end position="204"/>
    </location>
</feature>
<dbReference type="EMBL" id="KI913153">
    <property type="protein sequence ID" value="ETV72590.1"/>
    <property type="molecule type" value="Genomic_DNA"/>
</dbReference>
<dbReference type="InterPro" id="IPR011992">
    <property type="entry name" value="EF-hand-dom_pair"/>
</dbReference>
<accession>W4FYP1</accession>
<dbReference type="GO" id="GO:0048039">
    <property type="term" value="F:ubiquinone binding"/>
    <property type="evidence" value="ECO:0007669"/>
    <property type="project" value="InterPro"/>
</dbReference>
<dbReference type="RefSeq" id="XP_009837819.1">
    <property type="nucleotide sequence ID" value="XM_009839517.1"/>
</dbReference>
<evidence type="ECO:0000256" key="2">
    <source>
        <dbReference type="ARBA" id="ARBA00011814"/>
    </source>
</evidence>
<dbReference type="Gene3D" id="3.30.530.20">
    <property type="match status" value="1"/>
</dbReference>
<comment type="subunit">
    <text evidence="2">Interacts with coenzyme Q.</text>
</comment>
<dbReference type="EMBL" id="KI913153">
    <property type="protein sequence ID" value="ETV72591.1"/>
    <property type="molecule type" value="Genomic_DNA"/>
</dbReference>
<feature type="compositionally biased region" description="Low complexity" evidence="4">
    <location>
        <begin position="182"/>
        <end position="192"/>
    </location>
</feature>
<dbReference type="STRING" id="112090.W4FYP1"/>
<dbReference type="Pfam" id="PF03364">
    <property type="entry name" value="Polyketide_cyc"/>
    <property type="match status" value="1"/>
</dbReference>
<dbReference type="PANTHER" id="PTHR12901:SF10">
    <property type="entry name" value="COENZYME Q-BINDING PROTEIN COQ10, MITOCHONDRIAL"/>
    <property type="match status" value="1"/>
</dbReference>
<evidence type="ECO:0000313" key="6">
    <source>
        <dbReference type="EMBL" id="ETV72590.1"/>
    </source>
</evidence>